<feature type="compositionally biased region" description="Basic and acidic residues" evidence="1">
    <location>
        <begin position="25"/>
        <end position="39"/>
    </location>
</feature>
<keyword evidence="3" id="KW-1185">Reference proteome</keyword>
<proteinExistence type="predicted"/>
<feature type="compositionally biased region" description="Gly residues" evidence="1">
    <location>
        <begin position="8"/>
        <end position="23"/>
    </location>
</feature>
<comment type="caution">
    <text evidence="2">The sequence shown here is derived from an EMBL/GenBank/DDBJ whole genome shotgun (WGS) entry which is preliminary data.</text>
</comment>
<protein>
    <submittedName>
        <fullName evidence="2">Uncharacterized protein</fullName>
    </submittedName>
</protein>
<feature type="compositionally biased region" description="Acidic residues" evidence="1">
    <location>
        <begin position="48"/>
        <end position="60"/>
    </location>
</feature>
<name>A0ABP4LUI9_9ACTN</name>
<reference evidence="3" key="1">
    <citation type="journal article" date="2019" name="Int. J. Syst. Evol. Microbiol.">
        <title>The Global Catalogue of Microorganisms (GCM) 10K type strain sequencing project: providing services to taxonomists for standard genome sequencing and annotation.</title>
        <authorList>
            <consortium name="The Broad Institute Genomics Platform"/>
            <consortium name="The Broad Institute Genome Sequencing Center for Infectious Disease"/>
            <person name="Wu L."/>
            <person name="Ma J."/>
        </authorList>
    </citation>
    <scope>NUCLEOTIDE SEQUENCE [LARGE SCALE GENOMIC DNA]</scope>
    <source>
        <strain evidence="3">JCM 14303</strain>
    </source>
</reference>
<sequence>MEDEDRSGNGGHGQPSGGQGGDDAAGDRQEAEQAGEGRGDGGWVAEGDQVEDQVDGDDGEGGAVQDERCR</sequence>
<evidence type="ECO:0000313" key="3">
    <source>
        <dbReference type="Proteomes" id="UP001500363"/>
    </source>
</evidence>
<organism evidence="2 3">
    <name type="scientific">Kribbella lupini</name>
    <dbReference type="NCBI Taxonomy" id="291602"/>
    <lineage>
        <taxon>Bacteria</taxon>
        <taxon>Bacillati</taxon>
        <taxon>Actinomycetota</taxon>
        <taxon>Actinomycetes</taxon>
        <taxon>Propionibacteriales</taxon>
        <taxon>Kribbellaceae</taxon>
        <taxon>Kribbella</taxon>
    </lineage>
</organism>
<dbReference type="EMBL" id="BAAANC010000002">
    <property type="protein sequence ID" value="GAA1530935.1"/>
    <property type="molecule type" value="Genomic_DNA"/>
</dbReference>
<evidence type="ECO:0000313" key="2">
    <source>
        <dbReference type="EMBL" id="GAA1530935.1"/>
    </source>
</evidence>
<accession>A0ABP4LUI9</accession>
<gene>
    <name evidence="2" type="ORF">GCM10009741_36200</name>
</gene>
<feature type="region of interest" description="Disordered" evidence="1">
    <location>
        <begin position="1"/>
        <end position="70"/>
    </location>
</feature>
<evidence type="ECO:0000256" key="1">
    <source>
        <dbReference type="SAM" id="MobiDB-lite"/>
    </source>
</evidence>
<dbReference type="Proteomes" id="UP001500363">
    <property type="component" value="Unassembled WGS sequence"/>
</dbReference>